<dbReference type="RefSeq" id="WP_147099118.1">
    <property type="nucleotide sequence ID" value="NZ_JBHUFH010000003.1"/>
</dbReference>
<dbReference type="Proteomes" id="UP000321562">
    <property type="component" value="Unassembled WGS sequence"/>
</dbReference>
<dbReference type="EMBL" id="VOPL01000005">
    <property type="protein sequence ID" value="TXB68058.1"/>
    <property type="molecule type" value="Genomic_DNA"/>
</dbReference>
<dbReference type="AlphaFoldDB" id="A0A5C6S074"/>
<protein>
    <submittedName>
        <fullName evidence="1">Uncharacterized protein</fullName>
    </submittedName>
</protein>
<gene>
    <name evidence="1" type="ORF">FQV27_12785</name>
</gene>
<evidence type="ECO:0000313" key="1">
    <source>
        <dbReference type="EMBL" id="TXB68058.1"/>
    </source>
</evidence>
<keyword evidence="2" id="KW-1185">Reference proteome</keyword>
<accession>A0A5C6S074</accession>
<proteinExistence type="predicted"/>
<evidence type="ECO:0000313" key="2">
    <source>
        <dbReference type="Proteomes" id="UP000321562"/>
    </source>
</evidence>
<sequence>MTLLAGILAAGLAGAPGLPEIIAEIDRLVLSGRQMPAAFMLDVRRLPDAGDRMQALVYLRRAGLLTGSAQPLDGIVFQRAPVAAPNAAEPSNGE</sequence>
<comment type="caution">
    <text evidence="1">The sequence shown here is derived from an EMBL/GenBank/DDBJ whole genome shotgun (WGS) entry which is preliminary data.</text>
</comment>
<name>A0A5C6S074_9RHOB</name>
<organism evidence="1 2">
    <name type="scientific">Paracoccus aurantiacus</name>
    <dbReference type="NCBI Taxonomy" id="2599412"/>
    <lineage>
        <taxon>Bacteria</taxon>
        <taxon>Pseudomonadati</taxon>
        <taxon>Pseudomonadota</taxon>
        <taxon>Alphaproteobacteria</taxon>
        <taxon>Rhodobacterales</taxon>
        <taxon>Paracoccaceae</taxon>
        <taxon>Paracoccus</taxon>
    </lineage>
</organism>
<reference evidence="1 2" key="1">
    <citation type="submission" date="2019-08" db="EMBL/GenBank/DDBJ databases">
        <authorList>
            <person name="Ye J."/>
        </authorList>
    </citation>
    <scope>NUCLEOTIDE SEQUENCE [LARGE SCALE GENOMIC DNA]</scope>
    <source>
        <strain evidence="1 2">TK008</strain>
    </source>
</reference>
<dbReference type="OrthoDB" id="7775120at2"/>